<dbReference type="Proteomes" id="UP001529510">
    <property type="component" value="Unassembled WGS sequence"/>
</dbReference>
<sequence>RINDLSGSTLDEGTSAGFDSDMVNKRAIFFFSGHYSQRFRPSFQRPDAVSSNQNMRGILCLVPTTRTRRAKQPVVFRATFLQPQARYVG</sequence>
<protein>
    <submittedName>
        <fullName evidence="1">Uncharacterized protein</fullName>
    </submittedName>
</protein>
<name>A0ABD0QWE3_CIRMR</name>
<proteinExistence type="predicted"/>
<feature type="non-terminal residue" evidence="1">
    <location>
        <position position="1"/>
    </location>
</feature>
<feature type="non-terminal residue" evidence="1">
    <location>
        <position position="89"/>
    </location>
</feature>
<dbReference type="AlphaFoldDB" id="A0ABD0QWE3"/>
<reference evidence="1 2" key="1">
    <citation type="submission" date="2024-05" db="EMBL/GenBank/DDBJ databases">
        <title>Genome sequencing and assembly of Indian major carp, Cirrhinus mrigala (Hamilton, 1822).</title>
        <authorList>
            <person name="Mohindra V."/>
            <person name="Chowdhury L.M."/>
            <person name="Lal K."/>
            <person name="Jena J.K."/>
        </authorList>
    </citation>
    <scope>NUCLEOTIDE SEQUENCE [LARGE SCALE GENOMIC DNA]</scope>
    <source>
        <strain evidence="1">CM1030</strain>
        <tissue evidence="1">Blood</tissue>
    </source>
</reference>
<dbReference type="EMBL" id="JAMKFB020000007">
    <property type="protein sequence ID" value="KAL0190075.1"/>
    <property type="molecule type" value="Genomic_DNA"/>
</dbReference>
<accession>A0ABD0QWE3</accession>
<comment type="caution">
    <text evidence="1">The sequence shown here is derived from an EMBL/GenBank/DDBJ whole genome shotgun (WGS) entry which is preliminary data.</text>
</comment>
<evidence type="ECO:0000313" key="1">
    <source>
        <dbReference type="EMBL" id="KAL0190075.1"/>
    </source>
</evidence>
<gene>
    <name evidence="1" type="ORF">M9458_017174</name>
</gene>
<evidence type="ECO:0000313" key="2">
    <source>
        <dbReference type="Proteomes" id="UP001529510"/>
    </source>
</evidence>
<organism evidence="1 2">
    <name type="scientific">Cirrhinus mrigala</name>
    <name type="common">Mrigala</name>
    <dbReference type="NCBI Taxonomy" id="683832"/>
    <lineage>
        <taxon>Eukaryota</taxon>
        <taxon>Metazoa</taxon>
        <taxon>Chordata</taxon>
        <taxon>Craniata</taxon>
        <taxon>Vertebrata</taxon>
        <taxon>Euteleostomi</taxon>
        <taxon>Actinopterygii</taxon>
        <taxon>Neopterygii</taxon>
        <taxon>Teleostei</taxon>
        <taxon>Ostariophysi</taxon>
        <taxon>Cypriniformes</taxon>
        <taxon>Cyprinidae</taxon>
        <taxon>Labeoninae</taxon>
        <taxon>Labeonini</taxon>
        <taxon>Cirrhinus</taxon>
    </lineage>
</organism>
<keyword evidence="2" id="KW-1185">Reference proteome</keyword>